<dbReference type="Proteomes" id="UP001165190">
    <property type="component" value="Unassembled WGS sequence"/>
</dbReference>
<accession>A0A9W7HI22</accession>
<evidence type="ECO:0000313" key="2">
    <source>
        <dbReference type="EMBL" id="GMI77258.1"/>
    </source>
</evidence>
<comment type="caution">
    <text evidence="2">The sequence shown here is derived from an EMBL/GenBank/DDBJ whole genome shotgun (WGS) entry which is preliminary data.</text>
</comment>
<proteinExistence type="predicted"/>
<dbReference type="Gene3D" id="3.60.10.10">
    <property type="entry name" value="Endonuclease/exonuclease/phosphatase"/>
    <property type="match status" value="1"/>
</dbReference>
<dbReference type="PANTHER" id="PTHR35218">
    <property type="entry name" value="RNASE H DOMAIN-CONTAINING PROTEIN"/>
    <property type="match status" value="1"/>
</dbReference>
<sequence length="100" mass="11272">MNFSILSWNVRGLGKKEKARAVRRLVGSKKPTVFFLQETKLSKFDPSMYRRLGCGNLMESIAVPAIGSSGGLFCAWNSEVFEVSDKFVFNRFTAIIGRFK</sequence>
<protein>
    <recommendedName>
        <fullName evidence="1">Endonuclease/exonuclease/phosphatase domain-containing protein</fullName>
    </recommendedName>
</protein>
<dbReference type="PANTHER" id="PTHR35218:SF9">
    <property type="entry name" value="ENDONUCLEASE_EXONUCLEASE_PHOSPHATASE DOMAIN-CONTAINING PROTEIN"/>
    <property type="match status" value="1"/>
</dbReference>
<feature type="domain" description="Endonuclease/exonuclease/phosphatase" evidence="1">
    <location>
        <begin position="6"/>
        <end position="86"/>
    </location>
</feature>
<dbReference type="InterPro" id="IPR005135">
    <property type="entry name" value="Endo/exonuclease/phosphatase"/>
</dbReference>
<reference evidence="2" key="1">
    <citation type="submission" date="2023-05" db="EMBL/GenBank/DDBJ databases">
        <title>Genome and transcriptome analyses reveal genes involved in the formation of fine ridges on petal epidermal cells in Hibiscus trionum.</title>
        <authorList>
            <person name="Koshimizu S."/>
            <person name="Masuda S."/>
            <person name="Ishii T."/>
            <person name="Shirasu K."/>
            <person name="Hoshino A."/>
            <person name="Arita M."/>
        </authorList>
    </citation>
    <scope>NUCLEOTIDE SEQUENCE</scope>
    <source>
        <strain evidence="2">Hamamatsu line</strain>
    </source>
</reference>
<dbReference type="Pfam" id="PF03372">
    <property type="entry name" value="Exo_endo_phos"/>
    <property type="match status" value="1"/>
</dbReference>
<name>A0A9W7HI22_HIBTR</name>
<dbReference type="InterPro" id="IPR036691">
    <property type="entry name" value="Endo/exonu/phosph_ase_sf"/>
</dbReference>
<dbReference type="OrthoDB" id="1881450at2759"/>
<gene>
    <name evidence="2" type="ORF">HRI_001395100</name>
</gene>
<dbReference type="SUPFAM" id="SSF56219">
    <property type="entry name" value="DNase I-like"/>
    <property type="match status" value="1"/>
</dbReference>
<evidence type="ECO:0000259" key="1">
    <source>
        <dbReference type="Pfam" id="PF03372"/>
    </source>
</evidence>
<organism evidence="2 3">
    <name type="scientific">Hibiscus trionum</name>
    <name type="common">Flower of an hour</name>
    <dbReference type="NCBI Taxonomy" id="183268"/>
    <lineage>
        <taxon>Eukaryota</taxon>
        <taxon>Viridiplantae</taxon>
        <taxon>Streptophyta</taxon>
        <taxon>Embryophyta</taxon>
        <taxon>Tracheophyta</taxon>
        <taxon>Spermatophyta</taxon>
        <taxon>Magnoliopsida</taxon>
        <taxon>eudicotyledons</taxon>
        <taxon>Gunneridae</taxon>
        <taxon>Pentapetalae</taxon>
        <taxon>rosids</taxon>
        <taxon>malvids</taxon>
        <taxon>Malvales</taxon>
        <taxon>Malvaceae</taxon>
        <taxon>Malvoideae</taxon>
        <taxon>Hibiscus</taxon>
    </lineage>
</organism>
<dbReference type="EMBL" id="BSYR01000013">
    <property type="protein sequence ID" value="GMI77258.1"/>
    <property type="molecule type" value="Genomic_DNA"/>
</dbReference>
<dbReference type="GO" id="GO:0003824">
    <property type="term" value="F:catalytic activity"/>
    <property type="evidence" value="ECO:0007669"/>
    <property type="project" value="InterPro"/>
</dbReference>
<dbReference type="AlphaFoldDB" id="A0A9W7HI22"/>
<keyword evidence="3" id="KW-1185">Reference proteome</keyword>
<evidence type="ECO:0000313" key="3">
    <source>
        <dbReference type="Proteomes" id="UP001165190"/>
    </source>
</evidence>